<sequence>MVNILFKRSLLLNRLVVFFGALLLSFLSWSDPLCESLSAGLADQYPTYIQKQAMNPQGRIISWSRVGSEDGKPVFYAHGNPGSRFELLFFHEVAEKENVTFYLMERPGFGCSEFVKNYSLLDYAQDLKWFISFLKIDTPVNLMGWSSGGPPMLSFAKAFPDLTNKVVIASSYSDFGEMAEAKALMRQYHRPGPMLSDKTPRLFHGLVSLVGWASHKLPNVYFRVTEKEVSKADRMILESGHIKPLFLLNQDHAFAQGAQGAIQDLEVQWQPWPFDLASIMVPVLLLQGGEDQLVPKEFARHLHQNLAHSTLQLFSDQGHLFVLQLKYQREALMWLGSH</sequence>
<protein>
    <submittedName>
        <fullName evidence="2">Alpha/beta fold hydrolase</fullName>
    </submittedName>
</protein>
<dbReference type="InterPro" id="IPR000073">
    <property type="entry name" value="AB_hydrolase_1"/>
</dbReference>
<dbReference type="Proteomes" id="UP001595476">
    <property type="component" value="Unassembled WGS sequence"/>
</dbReference>
<reference evidence="3" key="1">
    <citation type="journal article" date="2019" name="Int. J. Syst. Evol. Microbiol.">
        <title>The Global Catalogue of Microorganisms (GCM) 10K type strain sequencing project: providing services to taxonomists for standard genome sequencing and annotation.</title>
        <authorList>
            <consortium name="The Broad Institute Genomics Platform"/>
            <consortium name="The Broad Institute Genome Sequencing Center for Infectious Disease"/>
            <person name="Wu L."/>
            <person name="Ma J."/>
        </authorList>
    </citation>
    <scope>NUCLEOTIDE SEQUENCE [LARGE SCALE GENOMIC DNA]</scope>
    <source>
        <strain evidence="3">KCTC 52438</strain>
    </source>
</reference>
<dbReference type="Gene3D" id="3.40.50.1820">
    <property type="entry name" value="alpha/beta hydrolase"/>
    <property type="match status" value="1"/>
</dbReference>
<name>A0ABV7HLM3_9GAMM</name>
<evidence type="ECO:0000259" key="1">
    <source>
        <dbReference type="Pfam" id="PF00561"/>
    </source>
</evidence>
<dbReference type="InterPro" id="IPR029058">
    <property type="entry name" value="AB_hydrolase_fold"/>
</dbReference>
<proteinExistence type="predicted"/>
<accession>A0ABV7HLM3</accession>
<gene>
    <name evidence="2" type="ORF">ACFOEK_18560</name>
</gene>
<dbReference type="RefSeq" id="WP_386722969.1">
    <property type="nucleotide sequence ID" value="NZ_JBHRSZ010000007.1"/>
</dbReference>
<dbReference type="PANTHER" id="PTHR43798">
    <property type="entry name" value="MONOACYLGLYCEROL LIPASE"/>
    <property type="match status" value="1"/>
</dbReference>
<evidence type="ECO:0000313" key="2">
    <source>
        <dbReference type="EMBL" id="MFC3153050.1"/>
    </source>
</evidence>
<dbReference type="Pfam" id="PF00561">
    <property type="entry name" value="Abhydrolase_1"/>
    <property type="match status" value="1"/>
</dbReference>
<evidence type="ECO:0000313" key="3">
    <source>
        <dbReference type="Proteomes" id="UP001595476"/>
    </source>
</evidence>
<dbReference type="SUPFAM" id="SSF53474">
    <property type="entry name" value="alpha/beta-Hydrolases"/>
    <property type="match status" value="1"/>
</dbReference>
<comment type="caution">
    <text evidence="2">The sequence shown here is derived from an EMBL/GenBank/DDBJ whole genome shotgun (WGS) entry which is preliminary data.</text>
</comment>
<dbReference type="PANTHER" id="PTHR43798:SF33">
    <property type="entry name" value="HYDROLASE, PUTATIVE (AFU_ORTHOLOGUE AFUA_2G14860)-RELATED"/>
    <property type="match status" value="1"/>
</dbReference>
<organism evidence="2 3">
    <name type="scientific">Litoribrevibacter euphylliae</name>
    <dbReference type="NCBI Taxonomy" id="1834034"/>
    <lineage>
        <taxon>Bacteria</taxon>
        <taxon>Pseudomonadati</taxon>
        <taxon>Pseudomonadota</taxon>
        <taxon>Gammaproteobacteria</taxon>
        <taxon>Oceanospirillales</taxon>
        <taxon>Oceanospirillaceae</taxon>
        <taxon>Litoribrevibacter</taxon>
    </lineage>
</organism>
<dbReference type="GO" id="GO:0016787">
    <property type="term" value="F:hydrolase activity"/>
    <property type="evidence" value="ECO:0007669"/>
    <property type="project" value="UniProtKB-KW"/>
</dbReference>
<dbReference type="InterPro" id="IPR050266">
    <property type="entry name" value="AB_hydrolase_sf"/>
</dbReference>
<feature type="domain" description="AB hydrolase-1" evidence="1">
    <location>
        <begin position="73"/>
        <end position="323"/>
    </location>
</feature>
<keyword evidence="2" id="KW-0378">Hydrolase</keyword>
<keyword evidence="3" id="KW-1185">Reference proteome</keyword>
<dbReference type="EMBL" id="JBHRSZ010000007">
    <property type="protein sequence ID" value="MFC3153050.1"/>
    <property type="molecule type" value="Genomic_DNA"/>
</dbReference>